<dbReference type="OrthoDB" id="260519at2759"/>
<dbReference type="GO" id="GO:0046872">
    <property type="term" value="F:metal ion binding"/>
    <property type="evidence" value="ECO:0007669"/>
    <property type="project" value="UniProtKB-UniRule"/>
</dbReference>
<evidence type="ECO:0000256" key="3">
    <source>
        <dbReference type="ARBA" id="ARBA00023004"/>
    </source>
</evidence>
<keyword evidence="3 4" id="KW-0408">Iron</keyword>
<evidence type="ECO:0000313" key="6">
    <source>
        <dbReference type="EMBL" id="OMJ95512.1"/>
    </source>
</evidence>
<dbReference type="GO" id="GO:0020037">
    <property type="term" value="F:heme binding"/>
    <property type="evidence" value="ECO:0007669"/>
    <property type="project" value="UniProtKB-UniRule"/>
</dbReference>
<dbReference type="InterPro" id="IPR051872">
    <property type="entry name" value="Cytochrome_b5/Flavoprotein_Rdt"/>
</dbReference>
<feature type="domain" description="Cytochrome b5 heme-binding" evidence="5">
    <location>
        <begin position="126"/>
        <end position="201"/>
    </location>
</feature>
<comment type="caution">
    <text evidence="6">The sequence shown here is derived from an EMBL/GenBank/DDBJ whole genome shotgun (WGS) entry which is preliminary data.</text>
</comment>
<gene>
    <name evidence="6" type="ORF">SteCoe_1110</name>
</gene>
<comment type="similarity">
    <text evidence="4">Belongs to the cytochrome b5 family.</text>
</comment>
<dbReference type="PANTHER" id="PTHR46237">
    <property type="entry name" value="CYTOCHROME B5 REDUCTASE 4 FAMILY MEMBER"/>
    <property type="match status" value="1"/>
</dbReference>
<evidence type="ECO:0000256" key="2">
    <source>
        <dbReference type="ARBA" id="ARBA00022723"/>
    </source>
</evidence>
<dbReference type="PANTHER" id="PTHR46237:SF1">
    <property type="entry name" value="CYTOCHROME B5 REDUCTASE 4"/>
    <property type="match status" value="1"/>
</dbReference>
<evidence type="ECO:0000259" key="5">
    <source>
        <dbReference type="PROSITE" id="PS50255"/>
    </source>
</evidence>
<reference evidence="6 7" key="1">
    <citation type="submission" date="2016-11" db="EMBL/GenBank/DDBJ databases">
        <title>The macronuclear genome of Stentor coeruleus: a giant cell with tiny introns.</title>
        <authorList>
            <person name="Slabodnick M."/>
            <person name="Ruby J.G."/>
            <person name="Reiff S.B."/>
            <person name="Swart E.C."/>
            <person name="Gosai S."/>
            <person name="Prabakaran S."/>
            <person name="Witkowska E."/>
            <person name="Larue G.E."/>
            <person name="Fisher S."/>
            <person name="Freeman R.M."/>
            <person name="Gunawardena J."/>
            <person name="Chu W."/>
            <person name="Stover N.A."/>
            <person name="Gregory B.D."/>
            <person name="Nowacki M."/>
            <person name="Derisi J."/>
            <person name="Roy S.W."/>
            <person name="Marshall W.F."/>
            <person name="Sood P."/>
        </authorList>
    </citation>
    <scope>NUCLEOTIDE SEQUENCE [LARGE SCALE GENOMIC DNA]</scope>
    <source>
        <strain evidence="6">WM001</strain>
    </source>
</reference>
<dbReference type="AlphaFoldDB" id="A0A1R2D2P0"/>
<dbReference type="GO" id="GO:0004128">
    <property type="term" value="F:cytochrome-b5 reductase activity, acting on NAD(P)H"/>
    <property type="evidence" value="ECO:0007669"/>
    <property type="project" value="TreeGrafter"/>
</dbReference>
<keyword evidence="1 4" id="KW-0349">Heme</keyword>
<organism evidence="6 7">
    <name type="scientific">Stentor coeruleus</name>
    <dbReference type="NCBI Taxonomy" id="5963"/>
    <lineage>
        <taxon>Eukaryota</taxon>
        <taxon>Sar</taxon>
        <taxon>Alveolata</taxon>
        <taxon>Ciliophora</taxon>
        <taxon>Postciliodesmatophora</taxon>
        <taxon>Heterotrichea</taxon>
        <taxon>Heterotrichida</taxon>
        <taxon>Stentoridae</taxon>
        <taxon>Stentor</taxon>
    </lineage>
</organism>
<dbReference type="InterPro" id="IPR036400">
    <property type="entry name" value="Cyt_B5-like_heme/steroid_sf"/>
</dbReference>
<dbReference type="PROSITE" id="PS50255">
    <property type="entry name" value="CYTOCHROME_B5_2"/>
    <property type="match status" value="1"/>
</dbReference>
<evidence type="ECO:0000256" key="1">
    <source>
        <dbReference type="ARBA" id="ARBA00022617"/>
    </source>
</evidence>
<evidence type="ECO:0000256" key="4">
    <source>
        <dbReference type="RuleBase" id="RU362121"/>
    </source>
</evidence>
<dbReference type="Proteomes" id="UP000187209">
    <property type="component" value="Unassembled WGS sequence"/>
</dbReference>
<proteinExistence type="inferred from homology"/>
<sequence length="202" mass="23864">MESQDQFLEFIYGQRYIKLRWNPHITSEEMIIDAIDSLGNIFLEYFNSSFINFVNELGRIVSIDTIVFSKFSLIYIRAPDAKKNMNPCYAEVLHKQIVDIRTYKFDKKQFFVIKNCKLVEENNTETKEILWSEIEIHKKRNDCWIVLNKKVYDITDYIKKHPGGDVILKSAGKDGTLLFNQYHSWVYPDSILKNSYIGIVKK</sequence>
<accession>A0A1R2D2P0</accession>
<name>A0A1R2D2P0_9CILI</name>
<dbReference type="EMBL" id="MPUH01000011">
    <property type="protein sequence ID" value="OMJ95512.1"/>
    <property type="molecule type" value="Genomic_DNA"/>
</dbReference>
<dbReference type="InterPro" id="IPR018506">
    <property type="entry name" value="Cyt_B5_heme-BS"/>
</dbReference>
<keyword evidence="7" id="KW-1185">Reference proteome</keyword>
<dbReference type="SUPFAM" id="SSF55856">
    <property type="entry name" value="Cytochrome b5-like heme/steroid binding domain"/>
    <property type="match status" value="1"/>
</dbReference>
<dbReference type="SMART" id="SM01117">
    <property type="entry name" value="Cyt-b5"/>
    <property type="match status" value="1"/>
</dbReference>
<dbReference type="PROSITE" id="PS00191">
    <property type="entry name" value="CYTOCHROME_B5_1"/>
    <property type="match status" value="1"/>
</dbReference>
<dbReference type="InterPro" id="IPR001199">
    <property type="entry name" value="Cyt_B5-like_heme/steroid-bd"/>
</dbReference>
<dbReference type="Gene3D" id="3.10.120.10">
    <property type="entry name" value="Cytochrome b5-like heme/steroid binding domain"/>
    <property type="match status" value="1"/>
</dbReference>
<dbReference type="GO" id="GO:0005737">
    <property type="term" value="C:cytoplasm"/>
    <property type="evidence" value="ECO:0007669"/>
    <property type="project" value="TreeGrafter"/>
</dbReference>
<evidence type="ECO:0000313" key="7">
    <source>
        <dbReference type="Proteomes" id="UP000187209"/>
    </source>
</evidence>
<protein>
    <recommendedName>
        <fullName evidence="5">Cytochrome b5 heme-binding domain-containing protein</fullName>
    </recommendedName>
</protein>
<dbReference type="Pfam" id="PF00173">
    <property type="entry name" value="Cyt-b5"/>
    <property type="match status" value="1"/>
</dbReference>
<keyword evidence="2 4" id="KW-0479">Metal-binding</keyword>